<dbReference type="EMBL" id="HBGE01020357">
    <property type="protein sequence ID" value="CAD9110689.1"/>
    <property type="molecule type" value="Transcribed_RNA"/>
</dbReference>
<protein>
    <submittedName>
        <fullName evidence="1">Uncharacterized protein</fullName>
    </submittedName>
</protein>
<organism evidence="1">
    <name type="scientific">Alexandrium catenella</name>
    <name type="common">Red tide dinoflagellate</name>
    <name type="synonym">Gonyaulax catenella</name>
    <dbReference type="NCBI Taxonomy" id="2925"/>
    <lineage>
        <taxon>Eukaryota</taxon>
        <taxon>Sar</taxon>
        <taxon>Alveolata</taxon>
        <taxon>Dinophyceae</taxon>
        <taxon>Gonyaulacales</taxon>
        <taxon>Pyrocystaceae</taxon>
        <taxon>Alexandrium</taxon>
    </lineage>
</organism>
<evidence type="ECO:0000313" key="1">
    <source>
        <dbReference type="EMBL" id="CAD9110689.1"/>
    </source>
</evidence>
<name>A0A7S1PZW5_ALECA</name>
<gene>
    <name evidence="1" type="ORF">ACAT0790_LOCUS12254</name>
</gene>
<dbReference type="AlphaFoldDB" id="A0A7S1PZW5"/>
<reference evidence="1" key="1">
    <citation type="submission" date="2021-01" db="EMBL/GenBank/DDBJ databases">
        <authorList>
            <person name="Corre E."/>
            <person name="Pelletier E."/>
            <person name="Niang G."/>
            <person name="Scheremetjew M."/>
            <person name="Finn R."/>
            <person name="Kale V."/>
            <person name="Holt S."/>
            <person name="Cochrane G."/>
            <person name="Meng A."/>
            <person name="Brown T."/>
            <person name="Cohen L."/>
        </authorList>
    </citation>
    <scope>NUCLEOTIDE SEQUENCE</scope>
    <source>
        <strain evidence="1">OF101</strain>
    </source>
</reference>
<accession>A0A7S1PZW5</accession>
<sequence>MFGAAGPTLQRKASCASKDEFERKVAYWQAVDAKRMRAEKESRKGRHRLCDGTQQAAPAFSELPQSLLAVREPRGDEARWVQDFRTYSEWSPPEPQRSLMQRVLASIRKPWKYGCHGVSHK</sequence>
<proteinExistence type="predicted"/>